<dbReference type="PANTHER" id="PTHR30204">
    <property type="entry name" value="REDOX-CYCLING DRUG-SENSING TRANSCRIPTIONAL ACTIVATOR SOXR"/>
    <property type="match status" value="1"/>
</dbReference>
<dbReference type="InterPro" id="IPR047057">
    <property type="entry name" value="MerR_fam"/>
</dbReference>
<evidence type="ECO:0000313" key="4">
    <source>
        <dbReference type="Proteomes" id="UP000035709"/>
    </source>
</evidence>
<dbReference type="Proteomes" id="UP000035709">
    <property type="component" value="Chromosome"/>
</dbReference>
<dbReference type="GO" id="GO:0003677">
    <property type="term" value="F:DNA binding"/>
    <property type="evidence" value="ECO:0007669"/>
    <property type="project" value="UniProtKB-KW"/>
</dbReference>
<sequence>MQTLKKRTTYSIGEFASLVGLSAPTIRYYEHEGLLKAHRDSSERRVFTDVDIKWVKFLLHLKGTGMSINDLKQYVTWRAMGDETIPNRLALLKNTKADFMNQYREVQHHLQILNDKINWYEAKETGNNQDSEPFADYLKRLGHTE</sequence>
<proteinExistence type="predicted"/>
<dbReference type="EMBL" id="AP014808">
    <property type="protein sequence ID" value="BAQ58007.1"/>
    <property type="molecule type" value="Genomic_DNA"/>
</dbReference>
<dbReference type="KEGG" id="lae:LBAT_1618"/>
<dbReference type="SMART" id="SM00422">
    <property type="entry name" value="HTH_MERR"/>
    <property type="match status" value="1"/>
</dbReference>
<dbReference type="SUPFAM" id="SSF46955">
    <property type="entry name" value="Putative DNA-binding domain"/>
    <property type="match status" value="1"/>
</dbReference>
<evidence type="ECO:0000313" key="3">
    <source>
        <dbReference type="EMBL" id="BAQ58007.1"/>
    </source>
</evidence>
<dbReference type="PROSITE" id="PS00552">
    <property type="entry name" value="HTH_MERR_1"/>
    <property type="match status" value="1"/>
</dbReference>
<accession>A0A0D6A5A6</accession>
<dbReference type="PATRIC" id="fig|1600.4.peg.1655"/>
<dbReference type="STRING" id="1600.LBAT_1618"/>
<reference evidence="3 4" key="1">
    <citation type="submission" date="2015-03" db="EMBL/GenBank/DDBJ databases">
        <title>Complete genome sequence of Lactobacillus acetotolerans NBRC 13120.</title>
        <authorList>
            <person name="Toh H."/>
            <person name="Morita H."/>
            <person name="Fujita N."/>
        </authorList>
    </citation>
    <scope>NUCLEOTIDE SEQUENCE [LARGE SCALE GENOMIC DNA]</scope>
    <source>
        <strain evidence="3 4">NBRC 13120</strain>
    </source>
</reference>
<dbReference type="GO" id="GO:0003700">
    <property type="term" value="F:DNA-binding transcription factor activity"/>
    <property type="evidence" value="ECO:0007669"/>
    <property type="project" value="InterPro"/>
</dbReference>
<feature type="domain" description="HTH merR-type" evidence="2">
    <location>
        <begin position="9"/>
        <end position="77"/>
    </location>
</feature>
<evidence type="ECO:0000256" key="1">
    <source>
        <dbReference type="ARBA" id="ARBA00023125"/>
    </source>
</evidence>
<dbReference type="PRINTS" id="PR00040">
    <property type="entry name" value="HTHMERR"/>
</dbReference>
<dbReference type="InterPro" id="IPR000551">
    <property type="entry name" value="MerR-type_HTH_dom"/>
</dbReference>
<name>A0A0D6A5A6_9LACO</name>
<protein>
    <submittedName>
        <fullName evidence="3">Transcriptional regulator</fullName>
    </submittedName>
</protein>
<dbReference type="OrthoDB" id="9811174at2"/>
<dbReference type="Pfam" id="PF13411">
    <property type="entry name" value="MerR_1"/>
    <property type="match status" value="1"/>
</dbReference>
<dbReference type="PANTHER" id="PTHR30204:SF98">
    <property type="entry name" value="HTH-TYPE TRANSCRIPTIONAL REGULATOR ADHR"/>
    <property type="match status" value="1"/>
</dbReference>
<dbReference type="RefSeq" id="WP_060459848.1">
    <property type="nucleotide sequence ID" value="NZ_AP014808.1"/>
</dbReference>
<dbReference type="InterPro" id="IPR009061">
    <property type="entry name" value="DNA-bd_dom_put_sf"/>
</dbReference>
<dbReference type="CDD" id="cd01109">
    <property type="entry name" value="HTH_YyaN"/>
    <property type="match status" value="1"/>
</dbReference>
<dbReference type="AlphaFoldDB" id="A0A0D6A5A6"/>
<keyword evidence="1" id="KW-0238">DNA-binding</keyword>
<dbReference type="PROSITE" id="PS50937">
    <property type="entry name" value="HTH_MERR_2"/>
    <property type="match status" value="1"/>
</dbReference>
<dbReference type="Gene3D" id="1.10.1660.10">
    <property type="match status" value="1"/>
</dbReference>
<organism evidence="3 4">
    <name type="scientific">Lactobacillus acetotolerans</name>
    <dbReference type="NCBI Taxonomy" id="1600"/>
    <lineage>
        <taxon>Bacteria</taxon>
        <taxon>Bacillati</taxon>
        <taxon>Bacillota</taxon>
        <taxon>Bacilli</taxon>
        <taxon>Lactobacillales</taxon>
        <taxon>Lactobacillaceae</taxon>
        <taxon>Lactobacillus</taxon>
    </lineage>
</organism>
<evidence type="ECO:0000259" key="2">
    <source>
        <dbReference type="PROSITE" id="PS50937"/>
    </source>
</evidence>
<gene>
    <name evidence="3" type="ORF">LBAT_1618</name>
</gene>
<keyword evidence="4" id="KW-1185">Reference proteome</keyword>